<sequence length="103" mass="12111">MDLPMGRKYWEKSNQWVTEVIISNDAPGWAKEEFAVYRDQLTYDGLFERYFDIVCERYRAKFGEDSLDRALDIDPLHQSVFDVIEAIDDLQQAMDSGEPIDLR</sequence>
<evidence type="ECO:0000313" key="1">
    <source>
        <dbReference type="EMBL" id="UUX35015.1"/>
    </source>
</evidence>
<protein>
    <recommendedName>
        <fullName evidence="3">Colicin D immunity protein domain-containing protein</fullName>
    </recommendedName>
</protein>
<organism evidence="1 2">
    <name type="scientific">Fundicoccus culcitae</name>
    <dbReference type="NCBI Taxonomy" id="2969821"/>
    <lineage>
        <taxon>Bacteria</taxon>
        <taxon>Bacillati</taxon>
        <taxon>Bacillota</taxon>
        <taxon>Bacilli</taxon>
        <taxon>Lactobacillales</taxon>
        <taxon>Aerococcaceae</taxon>
        <taxon>Fundicoccus</taxon>
    </lineage>
</organism>
<keyword evidence="2" id="KW-1185">Reference proteome</keyword>
<evidence type="ECO:0000313" key="2">
    <source>
        <dbReference type="Proteomes" id="UP001315967"/>
    </source>
</evidence>
<reference evidence="1 2" key="1">
    <citation type="submission" date="2022-08" db="EMBL/GenBank/DDBJ databases">
        <title>Aerococcaceae sp. nov isolated from spoiled eye mask.</title>
        <authorList>
            <person name="Zhou G."/>
            <person name="Xie X.-B."/>
            <person name="Shi Q.-S."/>
            <person name="Wang Y.-S."/>
            <person name="Wen X."/>
            <person name="Peng H."/>
            <person name="Yang X.-J."/>
            <person name="Tao H.-B."/>
            <person name="Huang X.-M."/>
        </authorList>
    </citation>
    <scope>NUCLEOTIDE SEQUENCE [LARGE SCALE GENOMIC DNA]</scope>
    <source>
        <strain evidence="2">DM20194951</strain>
    </source>
</reference>
<dbReference type="Proteomes" id="UP001315967">
    <property type="component" value="Chromosome"/>
</dbReference>
<dbReference type="EMBL" id="CP102453">
    <property type="protein sequence ID" value="UUX35015.1"/>
    <property type="molecule type" value="Genomic_DNA"/>
</dbReference>
<proteinExistence type="predicted"/>
<dbReference type="RefSeq" id="WP_313794507.1">
    <property type="nucleotide sequence ID" value="NZ_CP102453.1"/>
</dbReference>
<accession>A0ABY5P977</accession>
<evidence type="ECO:0008006" key="3">
    <source>
        <dbReference type="Google" id="ProtNLM"/>
    </source>
</evidence>
<gene>
    <name evidence="1" type="ORF">NRE15_05055</name>
</gene>
<name>A0ABY5P977_9LACT</name>